<name>A0AAT9FIN0_9BACT</name>
<feature type="signal peptide" evidence="2">
    <location>
        <begin position="1"/>
        <end position="20"/>
    </location>
</feature>
<dbReference type="InterPro" id="IPR036249">
    <property type="entry name" value="Thioredoxin-like_sf"/>
</dbReference>
<dbReference type="GO" id="GO:0005975">
    <property type="term" value="P:carbohydrate metabolic process"/>
    <property type="evidence" value="ECO:0007669"/>
    <property type="project" value="InterPro"/>
</dbReference>
<evidence type="ECO:0000256" key="2">
    <source>
        <dbReference type="SAM" id="SignalP"/>
    </source>
</evidence>
<dbReference type="InterPro" id="IPR004879">
    <property type="entry name" value="Ssp411-like_TRX"/>
</dbReference>
<dbReference type="InterPro" id="IPR008928">
    <property type="entry name" value="6-hairpin_glycosidase_sf"/>
</dbReference>
<dbReference type="AlphaFoldDB" id="A0AAT9FIN0"/>
<dbReference type="Gene3D" id="1.50.10.10">
    <property type="match status" value="1"/>
</dbReference>
<dbReference type="SUPFAM" id="SSF48208">
    <property type="entry name" value="Six-hairpin glycosidases"/>
    <property type="match status" value="1"/>
</dbReference>
<dbReference type="CDD" id="cd02955">
    <property type="entry name" value="SSP411"/>
    <property type="match status" value="1"/>
</dbReference>
<evidence type="ECO:0000313" key="4">
    <source>
        <dbReference type="EMBL" id="BDS05834.1"/>
    </source>
</evidence>
<accession>A0AAT9FIN0</accession>
<proteinExistence type="predicted"/>
<dbReference type="KEGG" id="osu:NT6N_08740"/>
<keyword evidence="2" id="KW-0732">Signal</keyword>
<dbReference type="EMBL" id="AP026866">
    <property type="protein sequence ID" value="BDS05834.1"/>
    <property type="molecule type" value="Genomic_DNA"/>
</dbReference>
<feature type="chain" id="PRO_5043624961" evidence="2">
    <location>
        <begin position="21"/>
        <end position="710"/>
    </location>
</feature>
<dbReference type="SUPFAM" id="SSF52833">
    <property type="entry name" value="Thioredoxin-like"/>
    <property type="match status" value="1"/>
</dbReference>
<dbReference type="InterPro" id="IPR012341">
    <property type="entry name" value="6hp_glycosidase-like_sf"/>
</dbReference>
<evidence type="ECO:0000256" key="1">
    <source>
        <dbReference type="SAM" id="MobiDB-lite"/>
    </source>
</evidence>
<dbReference type="Pfam" id="PF03190">
    <property type="entry name" value="Thioredox_DsbH"/>
    <property type="match status" value="1"/>
</dbReference>
<feature type="compositionally biased region" description="Polar residues" evidence="1">
    <location>
        <begin position="17"/>
        <end position="30"/>
    </location>
</feature>
<gene>
    <name evidence="4" type="ORF">NT6N_08740</name>
</gene>
<feature type="region of interest" description="Disordered" evidence="1">
    <location>
        <begin position="17"/>
        <end position="39"/>
    </location>
</feature>
<sequence length="710" mass="79590">MRIATAIILTIMTASNQSPADPANAESNRAPSKPNHLAGEKSPYLIQHVRNPVDWYPWGEEAFAKARKENKPILLSIGYSTCHWCHVMERESFENKEIAELLSKNFVAIKVDREERPDVDKVYMTAYEAMYDEGGGWPLNMFLTPDLKPFAGGTYFPPEDKHGRPGFKRVLNGLVKTWNEKGPEVVKSANDIHASMSRTLLEAEVEKGAMGIKDLDLAAATLIKEADMKNGGWGQGPKFPQVSHLRFLLRQWQRTGNEDALKVVVLTCEKMMEGGIHDQLSGGFHRYAVDGVWLVPHFEKMLYDQAQLLDLYLDVWLVTGDRRFRKVAKDLSDYVLREMQDAQGGFYCAQDAQSEGKEGKFACWTMAQMKGVLEADELKLAVRWFGVTEKGNFLDHSDPAPLPNQNVLYVADPKWKLTASESKTLESAINKMKSARLERKPAATDDKILADWNGMMIQSLARAGRVLAEPRYLEAASKAHAFVKSKLWDGKTLYHRWRDGERDSTQQASSYLQMIAGSLSLYQTTLKPEYLEFAVVLAEGARKLFYDEKDGGFYIGTKRDDLVLRLKDDFDAAVPTASSVGAMQFLALAEITGRKDFREVVTKTLASNAQNMQQSPHTLAWMLCVADSDLGKHARLVIAGDENKEDFLTSRYRIYSPRLIVMGNTGAVDDFSRGLKEIEGKSAAYYCEGQTCQPPVGDPAALTKLLAPRR</sequence>
<dbReference type="PIRSF" id="PIRSF006402">
    <property type="entry name" value="UCP006402_thioredoxin"/>
    <property type="match status" value="1"/>
</dbReference>
<protein>
    <submittedName>
        <fullName evidence="4">Thioredoxin domain-containing protein</fullName>
    </submittedName>
</protein>
<dbReference type="PANTHER" id="PTHR42899:SF1">
    <property type="entry name" value="SPERMATOGENESIS-ASSOCIATED PROTEIN 20"/>
    <property type="match status" value="1"/>
</dbReference>
<evidence type="ECO:0000259" key="3">
    <source>
        <dbReference type="Pfam" id="PF03190"/>
    </source>
</evidence>
<feature type="domain" description="Spermatogenesis-associated protein 20-like TRX" evidence="3">
    <location>
        <begin position="35"/>
        <end position="196"/>
    </location>
</feature>
<dbReference type="InterPro" id="IPR024705">
    <property type="entry name" value="Ssp411"/>
</dbReference>
<dbReference type="PANTHER" id="PTHR42899">
    <property type="entry name" value="SPERMATOGENESIS-ASSOCIATED PROTEIN 20"/>
    <property type="match status" value="1"/>
</dbReference>
<reference evidence="4" key="1">
    <citation type="submission" date="2024-07" db="EMBL/GenBank/DDBJ databases">
        <title>Complete genome sequence of Verrucomicrobiaceae bacterium NT6N.</title>
        <authorList>
            <person name="Huang C."/>
            <person name="Takami H."/>
            <person name="Hamasaki K."/>
        </authorList>
    </citation>
    <scope>NUCLEOTIDE SEQUENCE</scope>
    <source>
        <strain evidence="4">NT6N</strain>
    </source>
</reference>
<dbReference type="Gene3D" id="3.40.30.10">
    <property type="entry name" value="Glutaredoxin"/>
    <property type="match status" value="1"/>
</dbReference>
<organism evidence="4">
    <name type="scientific">Oceaniferula spumae</name>
    <dbReference type="NCBI Taxonomy" id="2979115"/>
    <lineage>
        <taxon>Bacteria</taxon>
        <taxon>Pseudomonadati</taxon>
        <taxon>Verrucomicrobiota</taxon>
        <taxon>Verrucomicrobiia</taxon>
        <taxon>Verrucomicrobiales</taxon>
        <taxon>Verrucomicrobiaceae</taxon>
        <taxon>Oceaniferula</taxon>
    </lineage>
</organism>